<comment type="similarity">
    <text evidence="1 5">Belongs to the glutathione peroxidase family.</text>
</comment>
<dbReference type="Gene3D" id="3.40.30.10">
    <property type="entry name" value="Glutaredoxin"/>
    <property type="match status" value="1"/>
</dbReference>
<feature type="domain" description="Thioredoxin" evidence="6">
    <location>
        <begin position="1"/>
        <end position="159"/>
    </location>
</feature>
<dbReference type="PROSITE" id="PS00460">
    <property type="entry name" value="GLUTATHIONE_PEROXID_1"/>
    <property type="match status" value="1"/>
</dbReference>
<dbReference type="Pfam" id="PF00255">
    <property type="entry name" value="GSHPx"/>
    <property type="match status" value="1"/>
</dbReference>
<keyword evidence="3 5" id="KW-0560">Oxidoreductase</keyword>
<evidence type="ECO:0000256" key="1">
    <source>
        <dbReference type="ARBA" id="ARBA00006926"/>
    </source>
</evidence>
<dbReference type="PROSITE" id="PS51355">
    <property type="entry name" value="GLUTATHIONE_PEROXID_3"/>
    <property type="match status" value="1"/>
</dbReference>
<dbReference type="AlphaFoldDB" id="A0A9X2D7Z6"/>
<proteinExistence type="inferred from homology"/>
<dbReference type="PANTHER" id="PTHR11592:SF78">
    <property type="entry name" value="GLUTATHIONE PEROXIDASE"/>
    <property type="match status" value="1"/>
</dbReference>
<evidence type="ECO:0000256" key="3">
    <source>
        <dbReference type="ARBA" id="ARBA00023002"/>
    </source>
</evidence>
<feature type="active site" evidence="4">
    <location>
        <position position="36"/>
    </location>
</feature>
<evidence type="ECO:0000259" key="6">
    <source>
        <dbReference type="PROSITE" id="PS51352"/>
    </source>
</evidence>
<evidence type="ECO:0000256" key="2">
    <source>
        <dbReference type="ARBA" id="ARBA00022559"/>
    </source>
</evidence>
<evidence type="ECO:0000256" key="5">
    <source>
        <dbReference type="RuleBase" id="RU000499"/>
    </source>
</evidence>
<comment type="caution">
    <text evidence="7">The sequence shown here is derived from an EMBL/GenBank/DDBJ whole genome shotgun (WGS) entry which is preliminary data.</text>
</comment>
<dbReference type="GO" id="GO:0034599">
    <property type="term" value="P:cellular response to oxidative stress"/>
    <property type="evidence" value="ECO:0007669"/>
    <property type="project" value="TreeGrafter"/>
</dbReference>
<accession>A0A9X2D7Z6</accession>
<dbReference type="InterPro" id="IPR013766">
    <property type="entry name" value="Thioredoxin_domain"/>
</dbReference>
<dbReference type="CDD" id="cd00340">
    <property type="entry name" value="GSH_Peroxidase"/>
    <property type="match status" value="1"/>
</dbReference>
<dbReference type="GO" id="GO:0004601">
    <property type="term" value="F:peroxidase activity"/>
    <property type="evidence" value="ECO:0007669"/>
    <property type="project" value="UniProtKB-KW"/>
</dbReference>
<organism evidence="7 8">
    <name type="scientific">Nocardioides bruguierae</name>
    <dbReference type="NCBI Taxonomy" id="2945102"/>
    <lineage>
        <taxon>Bacteria</taxon>
        <taxon>Bacillati</taxon>
        <taxon>Actinomycetota</taxon>
        <taxon>Actinomycetes</taxon>
        <taxon>Propionibacteriales</taxon>
        <taxon>Nocardioidaceae</taxon>
        <taxon>Nocardioides</taxon>
    </lineage>
</organism>
<dbReference type="RefSeq" id="WP_250827523.1">
    <property type="nucleotide sequence ID" value="NZ_JAMOIL010000013.1"/>
</dbReference>
<name>A0A9X2D7Z6_9ACTN</name>
<dbReference type="EMBL" id="JAMOIL010000013">
    <property type="protein sequence ID" value="MCM0621030.1"/>
    <property type="molecule type" value="Genomic_DNA"/>
</dbReference>
<protein>
    <recommendedName>
        <fullName evidence="5">Glutathione peroxidase</fullName>
    </recommendedName>
</protein>
<sequence length="166" mass="17902">MTSLSSFSARGIDGADVDLSEYAGQVVLVVNTASQCGFTPQYQGLQGLYDDFASRGFTVLGFPCDQFAHQEPGDEGEIASFCERNFGVSFPLFAKIDVNGPETHPVFDWLKGEKKGLLGGRINWNFTKFLVGRDGAVLRRYSPKTTPESIRDDVEAALAAPAGGTP</sequence>
<keyword evidence="8" id="KW-1185">Reference proteome</keyword>
<dbReference type="Proteomes" id="UP001139485">
    <property type="component" value="Unassembled WGS sequence"/>
</dbReference>
<keyword evidence="2 5" id="KW-0575">Peroxidase</keyword>
<dbReference type="SUPFAM" id="SSF52833">
    <property type="entry name" value="Thioredoxin-like"/>
    <property type="match status" value="1"/>
</dbReference>
<gene>
    <name evidence="7" type="ORF">M8330_12090</name>
</gene>
<dbReference type="PIRSF" id="PIRSF000303">
    <property type="entry name" value="Glutathion_perox"/>
    <property type="match status" value="1"/>
</dbReference>
<evidence type="ECO:0000256" key="4">
    <source>
        <dbReference type="PIRSR" id="PIRSR000303-1"/>
    </source>
</evidence>
<evidence type="ECO:0000313" key="7">
    <source>
        <dbReference type="EMBL" id="MCM0621030.1"/>
    </source>
</evidence>
<dbReference type="PANTHER" id="PTHR11592">
    <property type="entry name" value="GLUTATHIONE PEROXIDASE"/>
    <property type="match status" value="1"/>
</dbReference>
<dbReference type="PRINTS" id="PR01011">
    <property type="entry name" value="GLUTPROXDASE"/>
</dbReference>
<dbReference type="FunFam" id="3.40.30.10:FF:000010">
    <property type="entry name" value="Glutathione peroxidase"/>
    <property type="match status" value="1"/>
</dbReference>
<reference evidence="7" key="1">
    <citation type="submission" date="2022-05" db="EMBL/GenBank/DDBJ databases">
        <authorList>
            <person name="Tuo L."/>
        </authorList>
    </citation>
    <scope>NUCLEOTIDE SEQUENCE</scope>
    <source>
        <strain evidence="7">BSK12Z-4</strain>
    </source>
</reference>
<dbReference type="InterPro" id="IPR000889">
    <property type="entry name" value="Glutathione_peroxidase"/>
</dbReference>
<evidence type="ECO:0000313" key="8">
    <source>
        <dbReference type="Proteomes" id="UP001139485"/>
    </source>
</evidence>
<dbReference type="PROSITE" id="PS51352">
    <property type="entry name" value="THIOREDOXIN_2"/>
    <property type="match status" value="1"/>
</dbReference>
<dbReference type="InterPro" id="IPR036249">
    <property type="entry name" value="Thioredoxin-like_sf"/>
</dbReference>
<dbReference type="InterPro" id="IPR029759">
    <property type="entry name" value="GPX_AS"/>
</dbReference>